<evidence type="ECO:0000313" key="2">
    <source>
        <dbReference type="EMBL" id="KPQ27641.1"/>
    </source>
</evidence>
<dbReference type="EMBL" id="LJZQ01000025">
    <property type="protein sequence ID" value="KPQ27641.1"/>
    <property type="molecule type" value="Genomic_DNA"/>
</dbReference>
<dbReference type="PATRIC" id="fig|1305731.5.peg.1300"/>
<dbReference type="OrthoDB" id="5701642at2"/>
<feature type="domain" description="YagK/YfjJ C-terminal" evidence="1">
    <location>
        <begin position="50"/>
        <end position="215"/>
    </location>
</feature>
<dbReference type="Pfam" id="PF11726">
    <property type="entry name" value="YagK_YfjJ_C"/>
    <property type="match status" value="1"/>
</dbReference>
<gene>
    <name evidence="2" type="ORF">HLUCCX14_14120</name>
</gene>
<dbReference type="STRING" id="1305731.GCA_000934705_00754"/>
<dbReference type="AlphaFoldDB" id="A0A0P7YBK4"/>
<name>A0A0P7YBK4_9GAMM</name>
<proteinExistence type="predicted"/>
<accession>A0A0P7YBK4</accession>
<reference evidence="2 3" key="1">
    <citation type="submission" date="2015-09" db="EMBL/GenBank/DDBJ databases">
        <title>Identification and resolution of microdiversity through metagenomic sequencing of parallel consortia.</title>
        <authorList>
            <person name="Nelson W.C."/>
            <person name="Romine M.F."/>
            <person name="Lindemann S.R."/>
        </authorList>
    </citation>
    <scope>NUCLEOTIDE SEQUENCE [LARGE SCALE GENOMIC DNA]</scope>
    <source>
        <strain evidence="2">HL-55</strain>
    </source>
</reference>
<sequence length="217" mass="24874">MEPLTMTNPYNMPLTTEGMFKSMPLLPKHGPYIESYLERIEGTINQAAINHPHSIAIRIDLRLPCWYDWRNEAGRPLFNRFIDSLKAKIKAYGKSLSRQGKRFHPTKVGFIWCREFTNPNYPHYHCILFFNKQTFRGLGELGIGSTGLYGMISGAWCSALNCGQIEGDGLIHIPQNCLYHLRQGEPYDDLFKRASYLAKQSSKVWGLASHNFGTSRR</sequence>
<evidence type="ECO:0000259" key="1">
    <source>
        <dbReference type="Pfam" id="PF11726"/>
    </source>
</evidence>
<protein>
    <recommendedName>
        <fullName evidence="1">YagK/YfjJ C-terminal domain-containing protein</fullName>
    </recommendedName>
</protein>
<evidence type="ECO:0000313" key="3">
    <source>
        <dbReference type="Proteomes" id="UP000050416"/>
    </source>
</evidence>
<dbReference type="InterPro" id="IPR057271">
    <property type="entry name" value="YagK_YfjJ_C"/>
</dbReference>
<comment type="caution">
    <text evidence="2">The sequence shown here is derived from an EMBL/GenBank/DDBJ whole genome shotgun (WGS) entry which is preliminary data.</text>
</comment>
<dbReference type="Proteomes" id="UP000050416">
    <property type="component" value="Unassembled WGS sequence"/>
</dbReference>
<organism evidence="2 3">
    <name type="scientific">Marinobacter excellens HL-55</name>
    <dbReference type="NCBI Taxonomy" id="1305731"/>
    <lineage>
        <taxon>Bacteria</taxon>
        <taxon>Pseudomonadati</taxon>
        <taxon>Pseudomonadota</taxon>
        <taxon>Gammaproteobacteria</taxon>
        <taxon>Pseudomonadales</taxon>
        <taxon>Marinobacteraceae</taxon>
        <taxon>Marinobacter</taxon>
    </lineage>
</organism>